<keyword evidence="3" id="KW-1185">Reference proteome</keyword>
<dbReference type="CDD" id="cd22157">
    <property type="entry name" value="F-box_AtFBW1-like"/>
    <property type="match status" value="1"/>
</dbReference>
<dbReference type="PANTHER" id="PTHR31111:SF138">
    <property type="entry name" value="F-BOX ASSOCIATED DOMAIN-CONTAINING PROTEIN"/>
    <property type="match status" value="1"/>
</dbReference>
<feature type="domain" description="F-box" evidence="1">
    <location>
        <begin position="17"/>
        <end position="52"/>
    </location>
</feature>
<dbReference type="SUPFAM" id="SSF81383">
    <property type="entry name" value="F-box domain"/>
    <property type="match status" value="1"/>
</dbReference>
<dbReference type="InterPro" id="IPR001810">
    <property type="entry name" value="F-box_dom"/>
</dbReference>
<reference evidence="2 3" key="1">
    <citation type="journal article" date="2024" name="G3 (Bethesda)">
        <title>Genome assembly of Hibiscus sabdariffa L. provides insights into metabolisms of medicinal natural products.</title>
        <authorList>
            <person name="Kim T."/>
        </authorList>
    </citation>
    <scope>NUCLEOTIDE SEQUENCE [LARGE SCALE GENOMIC DNA]</scope>
    <source>
        <strain evidence="2">TK-2024</strain>
        <tissue evidence="2">Old leaves</tissue>
    </source>
</reference>
<name>A0ABR2RWI1_9ROSI</name>
<dbReference type="EMBL" id="JBBPBN010000020">
    <property type="protein sequence ID" value="KAK9017104.1"/>
    <property type="molecule type" value="Genomic_DNA"/>
</dbReference>
<sequence length="89" mass="10131">MSSSTSTRLGQKNHGVPGDLIVDILVKLPVKSLVRFKYLSKQWFRLITNPRFIDLHLSNQRKKGPGFVTAFRNDYPGDLIVDINGFQTK</sequence>
<comment type="caution">
    <text evidence="2">The sequence shown here is derived from an EMBL/GenBank/DDBJ whole genome shotgun (WGS) entry which is preliminary data.</text>
</comment>
<dbReference type="InterPro" id="IPR036047">
    <property type="entry name" value="F-box-like_dom_sf"/>
</dbReference>
<organism evidence="2 3">
    <name type="scientific">Hibiscus sabdariffa</name>
    <name type="common">roselle</name>
    <dbReference type="NCBI Taxonomy" id="183260"/>
    <lineage>
        <taxon>Eukaryota</taxon>
        <taxon>Viridiplantae</taxon>
        <taxon>Streptophyta</taxon>
        <taxon>Embryophyta</taxon>
        <taxon>Tracheophyta</taxon>
        <taxon>Spermatophyta</taxon>
        <taxon>Magnoliopsida</taxon>
        <taxon>eudicotyledons</taxon>
        <taxon>Gunneridae</taxon>
        <taxon>Pentapetalae</taxon>
        <taxon>rosids</taxon>
        <taxon>malvids</taxon>
        <taxon>Malvales</taxon>
        <taxon>Malvaceae</taxon>
        <taxon>Malvoideae</taxon>
        <taxon>Hibiscus</taxon>
    </lineage>
</organism>
<dbReference type="Pfam" id="PF00646">
    <property type="entry name" value="F-box"/>
    <property type="match status" value="1"/>
</dbReference>
<evidence type="ECO:0000313" key="3">
    <source>
        <dbReference type="Proteomes" id="UP001396334"/>
    </source>
</evidence>
<evidence type="ECO:0000313" key="2">
    <source>
        <dbReference type="EMBL" id="KAK9017104.1"/>
    </source>
</evidence>
<dbReference type="PANTHER" id="PTHR31111">
    <property type="entry name" value="BNAA05G37150D PROTEIN-RELATED"/>
    <property type="match status" value="1"/>
</dbReference>
<accession>A0ABR2RWI1</accession>
<protein>
    <recommendedName>
        <fullName evidence="1">F-box domain-containing protein</fullName>
    </recommendedName>
</protein>
<evidence type="ECO:0000259" key="1">
    <source>
        <dbReference type="Pfam" id="PF00646"/>
    </source>
</evidence>
<gene>
    <name evidence="2" type="ORF">V6N11_079590</name>
</gene>
<dbReference type="Proteomes" id="UP001396334">
    <property type="component" value="Unassembled WGS sequence"/>
</dbReference>
<proteinExistence type="predicted"/>